<evidence type="ECO:0000256" key="4">
    <source>
        <dbReference type="ARBA" id="ARBA00022737"/>
    </source>
</evidence>
<feature type="domain" description="Ig-like" evidence="8">
    <location>
        <begin position="132"/>
        <end position="224"/>
    </location>
</feature>
<dbReference type="GO" id="GO:0019899">
    <property type="term" value="F:enzyme binding"/>
    <property type="evidence" value="ECO:0007669"/>
    <property type="project" value="UniProtKB-ARBA"/>
</dbReference>
<evidence type="ECO:0000313" key="9">
    <source>
        <dbReference type="EMBL" id="CAG9532192.1"/>
    </source>
</evidence>
<dbReference type="FunFam" id="2.60.40.10:FF:000032">
    <property type="entry name" value="palladin isoform X1"/>
    <property type="match status" value="1"/>
</dbReference>
<dbReference type="OrthoDB" id="5969272at2759"/>
<feature type="domain" description="Ig-like" evidence="8">
    <location>
        <begin position="315"/>
        <end position="404"/>
    </location>
</feature>
<keyword evidence="4" id="KW-0677">Repeat</keyword>
<protein>
    <recommendedName>
        <fullName evidence="8">Ig-like domain-containing protein</fullName>
    </recommendedName>
</protein>
<dbReference type="Proteomes" id="UP000746747">
    <property type="component" value="Unassembled WGS sequence"/>
</dbReference>
<comment type="caution">
    <text evidence="9">The sequence shown here is derived from an EMBL/GenBank/DDBJ whole genome shotgun (WGS) entry which is preliminary data.</text>
</comment>
<evidence type="ECO:0000256" key="7">
    <source>
        <dbReference type="SAM" id="MobiDB-lite"/>
    </source>
</evidence>
<evidence type="ECO:0000256" key="2">
    <source>
        <dbReference type="ARBA" id="ARBA00006692"/>
    </source>
</evidence>
<sequence>MPFKRPLGERIGNKILPNFIRPLQDKRVVVGQNVLLECQVEGYPDPVVKWLKDDHDVTQCPDYQISSIGVKHHLAIKNVQASDNGRFTIQAMNAAGIKQSTCMLIVAPAPTPIPGAKSVANSPAPPQTPIGPSAPIFLKELKNSPLKPGLQIILEARVVGYPEPHVEWLRNGSLLNNYRAKTEYDTRTGICSLIIPQMFADDIGEYTCRATNAHGVAESSAQLMPRNEFEKWFNEQQSLITSERKQAMLAESQKQRPESNRPISRTTFQQRQTGVQRPATIIQHRDSMTEIPWGLSESETETELASIDSRGFDGPPRMKTPLKGLRLTEGTDALLQCSITGNPKPKITWLKNGKIVDLINSNGIMTVFKGSLALMKISSVVPKDSGEYTIIAENYYGKVKYLLS</sequence>
<dbReference type="FunFam" id="2.60.40.10:FF:000080">
    <property type="entry name" value="Myosin light chain kinase, smooth muscle"/>
    <property type="match status" value="1"/>
</dbReference>
<dbReference type="PANTHER" id="PTHR47633:SF4">
    <property type="entry name" value="MYOPALLADIN ISOFORM X1"/>
    <property type="match status" value="1"/>
</dbReference>
<reference evidence="9" key="1">
    <citation type="submission" date="2021-09" db="EMBL/GenBank/DDBJ databases">
        <authorList>
            <consortium name="Pathogen Informatics"/>
        </authorList>
    </citation>
    <scope>NUCLEOTIDE SEQUENCE</scope>
</reference>
<dbReference type="PROSITE" id="PS50835">
    <property type="entry name" value="IG_LIKE"/>
    <property type="match status" value="3"/>
</dbReference>
<dbReference type="Gene3D" id="2.60.40.10">
    <property type="entry name" value="Immunoglobulins"/>
    <property type="match status" value="3"/>
</dbReference>
<evidence type="ECO:0000256" key="3">
    <source>
        <dbReference type="ARBA" id="ARBA00022490"/>
    </source>
</evidence>
<dbReference type="GO" id="GO:0031672">
    <property type="term" value="C:A band"/>
    <property type="evidence" value="ECO:0007669"/>
    <property type="project" value="UniProtKB-ARBA"/>
</dbReference>
<evidence type="ECO:0000259" key="8">
    <source>
        <dbReference type="PROSITE" id="PS50835"/>
    </source>
</evidence>
<dbReference type="InterPro" id="IPR003599">
    <property type="entry name" value="Ig_sub"/>
</dbReference>
<accession>A0A8J2Q962</accession>
<proteinExistence type="inferred from homology"/>
<dbReference type="InterPro" id="IPR013098">
    <property type="entry name" value="Ig_I-set"/>
</dbReference>
<keyword evidence="6" id="KW-0393">Immunoglobulin domain</keyword>
<dbReference type="Pfam" id="PF07679">
    <property type="entry name" value="I-set"/>
    <property type="match status" value="3"/>
</dbReference>
<feature type="domain" description="Ig-like" evidence="8">
    <location>
        <begin position="17"/>
        <end position="105"/>
    </location>
</feature>
<keyword evidence="5" id="KW-1015">Disulfide bond</keyword>
<comment type="subcellular location">
    <subcellularLocation>
        <location evidence="1">Cytoplasm</location>
    </subcellularLocation>
</comment>
<dbReference type="InterPro" id="IPR007110">
    <property type="entry name" value="Ig-like_dom"/>
</dbReference>
<name>A0A8J2Q962_9BILA</name>
<evidence type="ECO:0000256" key="5">
    <source>
        <dbReference type="ARBA" id="ARBA00023157"/>
    </source>
</evidence>
<evidence type="ECO:0000256" key="6">
    <source>
        <dbReference type="ARBA" id="ARBA00023319"/>
    </source>
</evidence>
<dbReference type="InterPro" id="IPR036179">
    <property type="entry name" value="Ig-like_dom_sf"/>
</dbReference>
<dbReference type="SMART" id="SM00409">
    <property type="entry name" value="IG"/>
    <property type="match status" value="3"/>
</dbReference>
<dbReference type="AlphaFoldDB" id="A0A8J2Q962"/>
<dbReference type="InterPro" id="IPR003598">
    <property type="entry name" value="Ig_sub2"/>
</dbReference>
<keyword evidence="3" id="KW-0963">Cytoplasm</keyword>
<dbReference type="PANTHER" id="PTHR47633">
    <property type="entry name" value="IMMUNOGLOBULIN"/>
    <property type="match status" value="1"/>
</dbReference>
<feature type="region of interest" description="Disordered" evidence="7">
    <location>
        <begin position="246"/>
        <end position="277"/>
    </location>
</feature>
<dbReference type="SUPFAM" id="SSF48726">
    <property type="entry name" value="Immunoglobulin"/>
    <property type="match status" value="3"/>
</dbReference>
<evidence type="ECO:0000256" key="1">
    <source>
        <dbReference type="ARBA" id="ARBA00004496"/>
    </source>
</evidence>
<comment type="similarity">
    <text evidence="2">Belongs to the protein kinase superfamily. CAMK Ser/Thr protein kinase family.</text>
</comment>
<evidence type="ECO:0000313" key="10">
    <source>
        <dbReference type="Proteomes" id="UP000746747"/>
    </source>
</evidence>
<dbReference type="EMBL" id="CAKAEH010000890">
    <property type="protein sequence ID" value="CAG9532192.1"/>
    <property type="molecule type" value="Genomic_DNA"/>
</dbReference>
<feature type="compositionally biased region" description="Polar residues" evidence="7">
    <location>
        <begin position="261"/>
        <end position="275"/>
    </location>
</feature>
<dbReference type="InterPro" id="IPR013783">
    <property type="entry name" value="Ig-like_fold"/>
</dbReference>
<dbReference type="FunFam" id="2.60.40.10:FF:000425">
    <property type="entry name" value="Myosin light chain kinase"/>
    <property type="match status" value="1"/>
</dbReference>
<dbReference type="SMART" id="SM00408">
    <property type="entry name" value="IGc2"/>
    <property type="match status" value="3"/>
</dbReference>
<keyword evidence="10" id="KW-1185">Reference proteome</keyword>
<gene>
    <name evidence="9" type="ORF">CJOHNSTONI_LOCUS2523</name>
</gene>
<organism evidence="9 10">
    <name type="scientific">Cercopithifilaria johnstoni</name>
    <dbReference type="NCBI Taxonomy" id="2874296"/>
    <lineage>
        <taxon>Eukaryota</taxon>
        <taxon>Metazoa</taxon>
        <taxon>Ecdysozoa</taxon>
        <taxon>Nematoda</taxon>
        <taxon>Chromadorea</taxon>
        <taxon>Rhabditida</taxon>
        <taxon>Spirurina</taxon>
        <taxon>Spiruromorpha</taxon>
        <taxon>Filarioidea</taxon>
        <taxon>Onchocercidae</taxon>
        <taxon>Cercopithifilaria</taxon>
    </lineage>
</organism>